<feature type="transmembrane region" description="Helical" evidence="1">
    <location>
        <begin position="6"/>
        <end position="25"/>
    </location>
</feature>
<gene>
    <name evidence="2" type="ORF">PLA107_029780</name>
</gene>
<dbReference type="Proteomes" id="UP000006426">
    <property type="component" value="Plasmid pmppla107"/>
</dbReference>
<dbReference type="GeneID" id="39474496"/>
<dbReference type="AlphaFoldDB" id="A0AAD0M416"/>
<accession>A0AAD0M416</accession>
<evidence type="ECO:0000313" key="2">
    <source>
        <dbReference type="EMBL" id="AXH59419.1"/>
    </source>
</evidence>
<keyword evidence="1" id="KW-0472">Membrane</keyword>
<keyword evidence="1" id="KW-0812">Transmembrane</keyword>
<proteinExistence type="predicted"/>
<dbReference type="RefSeq" id="WP_005742405.1">
    <property type="nucleotide sequence ID" value="NZ_CP031226.1"/>
</dbReference>
<protein>
    <submittedName>
        <fullName evidence="2">Uncharacterized protein</fullName>
    </submittedName>
</protein>
<dbReference type="EMBL" id="CP031226">
    <property type="protein sequence ID" value="AXH59419.1"/>
    <property type="molecule type" value="Genomic_DNA"/>
</dbReference>
<evidence type="ECO:0000313" key="3">
    <source>
        <dbReference type="Proteomes" id="UP000006426"/>
    </source>
</evidence>
<geneLocation type="plasmid" evidence="3">
    <name>pmppla107</name>
</geneLocation>
<evidence type="ECO:0000256" key="1">
    <source>
        <dbReference type="SAM" id="Phobius"/>
    </source>
</evidence>
<name>A0AAD0M416_PSEAV</name>
<keyword evidence="1" id="KW-1133">Transmembrane helix</keyword>
<keyword evidence="2" id="KW-0614">Plasmid</keyword>
<sequence>MSQLIIIVIAIILSIIVAASTLLYLSESGETAAKSQATKYIQEAAQIRGAILIARNDGIYLDTESNLDLLVPKYLAVIPQAGANWETRENEVYKTGIEDKVCLAANRSVGFNFKSTDQGVREADGGYIPYCSKDNLNPNTPCCDNSDTGSNEVN</sequence>
<organism evidence="2 3">
    <name type="scientific">Pseudomonas amygdali pv. lachrymans str. M301315</name>
    <dbReference type="NCBI Taxonomy" id="629260"/>
    <lineage>
        <taxon>Bacteria</taxon>
        <taxon>Pseudomonadati</taxon>
        <taxon>Pseudomonadota</taxon>
        <taxon>Gammaproteobacteria</taxon>
        <taxon>Pseudomonadales</taxon>
        <taxon>Pseudomonadaceae</taxon>
        <taxon>Pseudomonas</taxon>
        <taxon>Pseudomonas amygdali</taxon>
    </lineage>
</organism>
<reference evidence="2 3" key="1">
    <citation type="journal article" date="2011" name="PLoS Pathog.">
        <title>Dynamic evolution of pathogenicity revealed by sequencing and comparative genomics of 19 Pseudomonas syringae isolates.</title>
        <authorList>
            <person name="Baltrus D.A."/>
            <person name="Nishimura M.T."/>
            <person name="Romanchuk A."/>
            <person name="Chang J.H."/>
            <person name="Mukhtar M.S."/>
            <person name="Cherkis K."/>
            <person name="Roach J."/>
            <person name="Grant S.R."/>
            <person name="Jones C.D."/>
            <person name="Dangl J.L."/>
        </authorList>
    </citation>
    <scope>NUCLEOTIDE SEQUENCE [LARGE SCALE GENOMIC DNA]</scope>
    <source>
        <strain evidence="2 3">M301315</strain>
    </source>
</reference>